<evidence type="ECO:0000256" key="1">
    <source>
        <dbReference type="ARBA" id="ARBA00004141"/>
    </source>
</evidence>
<gene>
    <name evidence="6" type="ORF">DFP82_1159</name>
</gene>
<evidence type="ECO:0000256" key="4">
    <source>
        <dbReference type="ARBA" id="ARBA00023136"/>
    </source>
</evidence>
<name>A0A2V4U8H7_9GAMM</name>
<feature type="transmembrane region" description="Helical" evidence="5">
    <location>
        <begin position="163"/>
        <end position="185"/>
    </location>
</feature>
<reference evidence="6 7" key="1">
    <citation type="submission" date="2018-06" db="EMBL/GenBank/DDBJ databases">
        <title>Genomic Encyclopedia of Type Strains, Phase III (KMG-III): the genomes of soil and plant-associated and newly described type strains.</title>
        <authorList>
            <person name="Whitman W."/>
        </authorList>
    </citation>
    <scope>NUCLEOTIDE SEQUENCE [LARGE SCALE GENOMIC DNA]</scope>
    <source>
        <strain evidence="6 7">CECT 5889</strain>
    </source>
</reference>
<evidence type="ECO:0000256" key="5">
    <source>
        <dbReference type="SAM" id="Phobius"/>
    </source>
</evidence>
<feature type="transmembrane region" description="Helical" evidence="5">
    <location>
        <begin position="40"/>
        <end position="57"/>
    </location>
</feature>
<evidence type="ECO:0000256" key="3">
    <source>
        <dbReference type="ARBA" id="ARBA00022989"/>
    </source>
</evidence>
<keyword evidence="2 5" id="KW-0812">Transmembrane</keyword>
<dbReference type="GO" id="GO:0016020">
    <property type="term" value="C:membrane"/>
    <property type="evidence" value="ECO:0007669"/>
    <property type="project" value="UniProtKB-SubCell"/>
</dbReference>
<dbReference type="Proteomes" id="UP000247746">
    <property type="component" value="Unassembled WGS sequence"/>
</dbReference>
<dbReference type="PANTHER" id="PTHR10361">
    <property type="entry name" value="SODIUM-BILE ACID COTRANSPORTER"/>
    <property type="match status" value="1"/>
</dbReference>
<dbReference type="EMBL" id="QJSU01000015">
    <property type="protein sequence ID" value="PYE36473.1"/>
    <property type="molecule type" value="Genomic_DNA"/>
</dbReference>
<dbReference type="AlphaFoldDB" id="A0A2V4U8H7"/>
<feature type="transmembrane region" description="Helical" evidence="5">
    <location>
        <begin position="99"/>
        <end position="119"/>
    </location>
</feature>
<dbReference type="RefSeq" id="WP_110924374.1">
    <property type="nucleotide sequence ID" value="NZ_QJSU01000015.1"/>
</dbReference>
<feature type="transmembrane region" description="Helical" evidence="5">
    <location>
        <begin position="197"/>
        <end position="219"/>
    </location>
</feature>
<dbReference type="InterPro" id="IPR038770">
    <property type="entry name" value="Na+/solute_symporter_sf"/>
</dbReference>
<protein>
    <submittedName>
        <fullName evidence="6">BASS family bile acid:Na+ symporter</fullName>
    </submittedName>
</protein>
<sequence length="338" mass="36001">MQFLGMISQQLSRFTALVIILAAAVTFIEPATFSWVTGDTQVIVLGVIMLAMGMTLGKEDYKVLAKRPLDIFIGSIIQYTVMPILAIGVARLFDLSPGLTLGLVLVGTCPGGVSSNIMSYLAKGDVAFSVGMTTVSTIIAPLVTPLWLNYLVGQSVEMDGWGMFRFMLLVTLLPVAIGSMLNILFHNKHWFNDVRAVMPGVAVLAFAAIVGGVAAVFGSQFLQSGLVVILAIAVHNIIGYVLGYYSGAFFGMNKAKKRTISIEVGVQNAGLATGLSTKFFPGNAESAIAAAVACIWHSVSGSVLANIFAWWDKRQEAKFPTTIDAEAIVDLGKPIKNS</sequence>
<dbReference type="OrthoDB" id="9806785at2"/>
<keyword evidence="4 5" id="KW-0472">Membrane</keyword>
<dbReference type="PANTHER" id="PTHR10361:SF28">
    <property type="entry name" value="P3 PROTEIN-RELATED"/>
    <property type="match status" value="1"/>
</dbReference>
<accession>A0A2V4U8H7</accession>
<evidence type="ECO:0000313" key="7">
    <source>
        <dbReference type="Proteomes" id="UP000247746"/>
    </source>
</evidence>
<keyword evidence="7" id="KW-1185">Reference proteome</keyword>
<evidence type="ECO:0000313" key="6">
    <source>
        <dbReference type="EMBL" id="PYE36473.1"/>
    </source>
</evidence>
<feature type="transmembrane region" description="Helical" evidence="5">
    <location>
        <begin position="225"/>
        <end position="250"/>
    </location>
</feature>
<feature type="transmembrane region" description="Helical" evidence="5">
    <location>
        <begin position="69"/>
        <end position="93"/>
    </location>
</feature>
<comment type="subcellular location">
    <subcellularLocation>
        <location evidence="1">Membrane</location>
        <topology evidence="1">Multi-pass membrane protein</topology>
    </subcellularLocation>
</comment>
<keyword evidence="3 5" id="KW-1133">Transmembrane helix</keyword>
<proteinExistence type="predicted"/>
<organism evidence="6 7">
    <name type="scientific">Psychrobacter fozii</name>
    <dbReference type="NCBI Taxonomy" id="198480"/>
    <lineage>
        <taxon>Bacteria</taxon>
        <taxon>Pseudomonadati</taxon>
        <taxon>Pseudomonadota</taxon>
        <taxon>Gammaproteobacteria</taxon>
        <taxon>Moraxellales</taxon>
        <taxon>Moraxellaceae</taxon>
        <taxon>Psychrobacter</taxon>
    </lineage>
</organism>
<feature type="transmembrane region" description="Helical" evidence="5">
    <location>
        <begin position="126"/>
        <end position="148"/>
    </location>
</feature>
<dbReference type="Gene3D" id="1.20.1530.20">
    <property type="match status" value="1"/>
</dbReference>
<dbReference type="InterPro" id="IPR004710">
    <property type="entry name" value="Bilac:Na_transpt"/>
</dbReference>
<evidence type="ECO:0000256" key="2">
    <source>
        <dbReference type="ARBA" id="ARBA00022692"/>
    </source>
</evidence>
<dbReference type="Pfam" id="PF01758">
    <property type="entry name" value="SBF"/>
    <property type="match status" value="1"/>
</dbReference>
<dbReference type="InterPro" id="IPR002657">
    <property type="entry name" value="BilAc:Na_symport/Acr3"/>
</dbReference>
<comment type="caution">
    <text evidence="6">The sequence shown here is derived from an EMBL/GenBank/DDBJ whole genome shotgun (WGS) entry which is preliminary data.</text>
</comment>